<keyword evidence="5" id="KW-1185">Reference proteome</keyword>
<dbReference type="InterPro" id="IPR026875">
    <property type="entry name" value="PHydrolase_assoc_dom"/>
</dbReference>
<feature type="domain" description="HD" evidence="3">
    <location>
        <begin position="69"/>
        <end position="252"/>
    </location>
</feature>
<dbReference type="Pfam" id="PF01966">
    <property type="entry name" value="HD"/>
    <property type="match status" value="1"/>
</dbReference>
<comment type="similarity">
    <text evidence="2">Belongs to the dGTPase family. Type 2 subfamily.</text>
</comment>
<proteinExistence type="inferred from homology"/>
<dbReference type="GO" id="GO:0008832">
    <property type="term" value="F:dGTPase activity"/>
    <property type="evidence" value="ECO:0007669"/>
    <property type="project" value="TreeGrafter"/>
</dbReference>
<protein>
    <recommendedName>
        <fullName evidence="2">Deoxyguanosinetriphosphate triphosphohydrolase-like protein</fullName>
    </recommendedName>
</protein>
<gene>
    <name evidence="4" type="ORF">H1191_15640</name>
</gene>
<dbReference type="Proteomes" id="UP000535491">
    <property type="component" value="Unassembled WGS sequence"/>
</dbReference>
<dbReference type="RefSeq" id="WP_181753494.1">
    <property type="nucleotide sequence ID" value="NZ_JACEIQ010000018.1"/>
</dbReference>
<dbReference type="SUPFAM" id="SSF109604">
    <property type="entry name" value="HD-domain/PDEase-like"/>
    <property type="match status" value="1"/>
</dbReference>
<evidence type="ECO:0000313" key="4">
    <source>
        <dbReference type="EMBL" id="MBA4495726.1"/>
    </source>
</evidence>
<dbReference type="Gene3D" id="1.10.3210.10">
    <property type="entry name" value="Hypothetical protein af1432"/>
    <property type="match status" value="1"/>
</dbReference>
<evidence type="ECO:0000259" key="3">
    <source>
        <dbReference type="PROSITE" id="PS51831"/>
    </source>
</evidence>
<dbReference type="GO" id="GO:0006203">
    <property type="term" value="P:dGTP catabolic process"/>
    <property type="evidence" value="ECO:0007669"/>
    <property type="project" value="TreeGrafter"/>
</dbReference>
<dbReference type="NCBIfam" id="TIGR01353">
    <property type="entry name" value="dGTP_triPase"/>
    <property type="match status" value="1"/>
</dbReference>
<accession>A0A7W1WTD6</accession>
<keyword evidence="1 2" id="KW-0378">Hydrolase</keyword>
<organism evidence="4 5">
    <name type="scientific">Paenactinomyces guangxiensis</name>
    <dbReference type="NCBI Taxonomy" id="1490290"/>
    <lineage>
        <taxon>Bacteria</taxon>
        <taxon>Bacillati</taxon>
        <taxon>Bacillota</taxon>
        <taxon>Bacilli</taxon>
        <taxon>Bacillales</taxon>
        <taxon>Thermoactinomycetaceae</taxon>
        <taxon>Paenactinomyces</taxon>
    </lineage>
</organism>
<dbReference type="InterPro" id="IPR050135">
    <property type="entry name" value="dGTPase-like"/>
</dbReference>
<name>A0A7W1WTD6_9BACL</name>
<dbReference type="InterPro" id="IPR006674">
    <property type="entry name" value="HD_domain"/>
</dbReference>
<dbReference type="NCBIfam" id="NF041026">
    <property type="entry name" value="antiphage_dGTPase"/>
    <property type="match status" value="1"/>
</dbReference>
<evidence type="ECO:0000313" key="5">
    <source>
        <dbReference type="Proteomes" id="UP000535491"/>
    </source>
</evidence>
<dbReference type="InterPro" id="IPR023023">
    <property type="entry name" value="dNTPase_2"/>
</dbReference>
<dbReference type="PROSITE" id="PS51831">
    <property type="entry name" value="HD"/>
    <property type="match status" value="1"/>
</dbReference>
<evidence type="ECO:0000256" key="1">
    <source>
        <dbReference type="ARBA" id="ARBA00022801"/>
    </source>
</evidence>
<dbReference type="HAMAP" id="MF_01212">
    <property type="entry name" value="dGTPase_type2"/>
    <property type="match status" value="1"/>
</dbReference>
<dbReference type="PANTHER" id="PTHR11373:SF32">
    <property type="entry name" value="DEOXYGUANOSINETRIPHOSPHATE TRIPHOSPHOHYDROLASE"/>
    <property type="match status" value="1"/>
</dbReference>
<dbReference type="CDD" id="cd00077">
    <property type="entry name" value="HDc"/>
    <property type="match status" value="1"/>
</dbReference>
<reference evidence="4 5" key="1">
    <citation type="submission" date="2020-07" db="EMBL/GenBank/DDBJ databases">
        <authorList>
            <person name="Feng H."/>
        </authorList>
    </citation>
    <scope>NUCLEOTIDE SEQUENCE [LARGE SCALE GENOMIC DNA]</scope>
    <source>
        <strain evidence="5">s-10</strain>
    </source>
</reference>
<dbReference type="EMBL" id="JACEIQ010000018">
    <property type="protein sequence ID" value="MBA4495726.1"/>
    <property type="molecule type" value="Genomic_DNA"/>
</dbReference>
<dbReference type="InterPro" id="IPR003607">
    <property type="entry name" value="HD/PDEase_dom"/>
</dbReference>
<dbReference type="SMART" id="SM00471">
    <property type="entry name" value="HDc"/>
    <property type="match status" value="1"/>
</dbReference>
<dbReference type="InterPro" id="IPR006261">
    <property type="entry name" value="dGTPase"/>
</dbReference>
<sequence length="441" mass="50830">MIIRPVTKNRLYLPADVERKKNSASMNDRDARDSFEKDYGRIVHSAAFRRLQSKTQVIGLDVGDFHRTRLTHSMEVAQIARGIVIHLNANHPVFKEDYALDASLIEAAALAHDLGHPPFGHRGEEALHKCMQHYGGFEGNAHTFRILTRLEGDKENGLNLTRALLLSIMKYPILLDDAVCPKQYVKQGKVHPPKASAFLCDQEAFAWTLASFTQEEREFFMKTIKPSDRHLQTINKTLECSIIELADDIAYGTHDVEDSINLGLIRIAQLKELMDPVYRKNKYPELIHAFKELDQLDPDQDQLKYRLKKIFSAIISTLITRLCVEIRNKPVSPRLKYQVQLPPDLRLLLDQLKQLVVDKVIDSQKVQTVAWKGSYIIQQLFEAFMNEPKLLPENDRNQMEFTFSDEERARIVCDYIAGMTDSFAMKMYARLFGQSRNFFDY</sequence>
<dbReference type="PANTHER" id="PTHR11373">
    <property type="entry name" value="DEOXYNUCLEOSIDE TRIPHOSPHATE TRIPHOSPHOHYDROLASE"/>
    <property type="match status" value="1"/>
</dbReference>
<dbReference type="AlphaFoldDB" id="A0A7W1WTD6"/>
<dbReference type="Pfam" id="PF13286">
    <property type="entry name" value="HD_assoc"/>
    <property type="match status" value="1"/>
</dbReference>
<comment type="caution">
    <text evidence="4">The sequence shown here is derived from an EMBL/GenBank/DDBJ whole genome shotgun (WGS) entry which is preliminary data.</text>
</comment>
<evidence type="ECO:0000256" key="2">
    <source>
        <dbReference type="HAMAP-Rule" id="MF_01212"/>
    </source>
</evidence>
<dbReference type="NCBIfam" id="NF003701">
    <property type="entry name" value="PRK05318.1"/>
    <property type="match status" value="1"/>
</dbReference>